<evidence type="ECO:0000313" key="3">
    <source>
        <dbReference type="Proteomes" id="UP000035036"/>
    </source>
</evidence>
<dbReference type="GO" id="GO:0006313">
    <property type="term" value="P:DNA transposition"/>
    <property type="evidence" value="ECO:0007669"/>
    <property type="project" value="InterPro"/>
</dbReference>
<proteinExistence type="predicted"/>
<dbReference type="HOGENOM" id="CLU_101329_0_0_7"/>
<dbReference type="SUPFAM" id="SSF143422">
    <property type="entry name" value="Transposase IS200-like"/>
    <property type="match status" value="1"/>
</dbReference>
<dbReference type="Proteomes" id="UP000035036">
    <property type="component" value="Chromosome"/>
</dbReference>
<dbReference type="InterPro" id="IPR036515">
    <property type="entry name" value="Transposase_17_sf"/>
</dbReference>
<accession>A0A0B5FUY0</accession>
<dbReference type="GO" id="GO:0004803">
    <property type="term" value="F:transposase activity"/>
    <property type="evidence" value="ECO:0007669"/>
    <property type="project" value="InterPro"/>
</dbReference>
<dbReference type="GO" id="GO:0043565">
    <property type="term" value="F:sequence-specific DNA binding"/>
    <property type="evidence" value="ECO:0007669"/>
    <property type="project" value="TreeGrafter"/>
</dbReference>
<evidence type="ECO:0000313" key="2">
    <source>
        <dbReference type="EMBL" id="AJF07995.1"/>
    </source>
</evidence>
<dbReference type="PANTHER" id="PTHR36966">
    <property type="entry name" value="REP-ASSOCIATED TYROSINE TRANSPOSASE"/>
    <property type="match status" value="1"/>
</dbReference>
<evidence type="ECO:0000259" key="1">
    <source>
        <dbReference type="SMART" id="SM01321"/>
    </source>
</evidence>
<dbReference type="AlphaFoldDB" id="A0A0B5FUY0"/>
<reference evidence="2 3" key="1">
    <citation type="journal article" date="2015" name="Genome Announc.">
        <title>Genomes of Geoalkalibacter ferrihydriticus Z-0531T and Geoalkalibacter subterraneus Red1T, Two Haloalkaliphilic Metal-Reducing Deltaproteobacteria.</title>
        <authorList>
            <person name="Badalamenti J.P."/>
            <person name="Krajmalnik-Brown R."/>
            <person name="Torres C.I."/>
            <person name="Bond D.R."/>
        </authorList>
    </citation>
    <scope>NUCLEOTIDE SEQUENCE [LARGE SCALE GENOMIC DNA]</scope>
    <source>
        <strain evidence="2 3">Red1</strain>
    </source>
</reference>
<gene>
    <name evidence="2" type="ORF">GSUB_09510</name>
</gene>
<dbReference type="Gene3D" id="3.30.70.1290">
    <property type="entry name" value="Transposase IS200-like"/>
    <property type="match status" value="1"/>
</dbReference>
<organism evidence="2 3">
    <name type="scientific">Geoalkalibacter subterraneus</name>
    <dbReference type="NCBI Taxonomy" id="483547"/>
    <lineage>
        <taxon>Bacteria</taxon>
        <taxon>Pseudomonadati</taxon>
        <taxon>Thermodesulfobacteriota</taxon>
        <taxon>Desulfuromonadia</taxon>
        <taxon>Desulfuromonadales</taxon>
        <taxon>Geoalkalibacteraceae</taxon>
        <taxon>Geoalkalibacter</taxon>
    </lineage>
</organism>
<dbReference type="InterPro" id="IPR052715">
    <property type="entry name" value="RAYT_transposase"/>
</dbReference>
<dbReference type="RefSeq" id="WP_040202358.1">
    <property type="nucleotide sequence ID" value="NZ_CP010311.1"/>
</dbReference>
<dbReference type="PANTHER" id="PTHR36966:SF1">
    <property type="entry name" value="REP-ASSOCIATED TYROSINE TRANSPOSASE"/>
    <property type="match status" value="1"/>
</dbReference>
<protein>
    <submittedName>
        <fullName evidence="2">Transposase</fullName>
    </submittedName>
</protein>
<sequence length="197" mass="22844">MPPRRNRRSIRLQGYDYSQAGAYFVTVCTQNRECLFGDIVNGEMRLNEAGNIARQCWDDIPIHFPHVDLDEFVIMPNHIHGIVVITGNVGAKNFSPLPQTTRPCGTSKTIGSIVRGFKIGVTKWMRNNTSIYAVWQRNYWEHIVRNEPELNRIREYIHNNTAQWEMDKLHPGRGEKFFAPTEIREPIAEYGVEAWMV</sequence>
<name>A0A0B5FUY0_9BACT</name>
<feature type="domain" description="Transposase IS200-like" evidence="1">
    <location>
        <begin position="18"/>
        <end position="160"/>
    </location>
</feature>
<dbReference type="OrthoDB" id="9800147at2"/>
<dbReference type="SMART" id="SM01321">
    <property type="entry name" value="Y1_Tnp"/>
    <property type="match status" value="1"/>
</dbReference>
<dbReference type="KEGG" id="gsb:GSUB_09510"/>
<keyword evidence="3" id="KW-1185">Reference proteome</keyword>
<dbReference type="EMBL" id="CP010311">
    <property type="protein sequence ID" value="AJF07995.1"/>
    <property type="molecule type" value="Genomic_DNA"/>
</dbReference>
<dbReference type="InterPro" id="IPR002686">
    <property type="entry name" value="Transposase_17"/>
</dbReference>
<dbReference type="STRING" id="483547.GSUB_09510"/>